<evidence type="ECO:0000256" key="1">
    <source>
        <dbReference type="SAM" id="MobiDB-lite"/>
    </source>
</evidence>
<gene>
    <name evidence="2" type="ORF">CHLRE_03g198651v5</name>
</gene>
<protein>
    <submittedName>
        <fullName evidence="2">Uncharacterized protein</fullName>
    </submittedName>
</protein>
<evidence type="ECO:0000313" key="2">
    <source>
        <dbReference type="EMBL" id="PNW85704.1"/>
    </source>
</evidence>
<feature type="compositionally biased region" description="Low complexity" evidence="1">
    <location>
        <begin position="19"/>
        <end position="36"/>
    </location>
</feature>
<feature type="compositionally biased region" description="Acidic residues" evidence="1">
    <location>
        <begin position="543"/>
        <end position="558"/>
    </location>
</feature>
<dbReference type="EMBL" id="CM008964">
    <property type="protein sequence ID" value="PNW85704.1"/>
    <property type="molecule type" value="Genomic_DNA"/>
</dbReference>
<dbReference type="PANTHER" id="PTHR46579">
    <property type="entry name" value="F5/8 TYPE C DOMAIN-CONTAINING PROTEIN-RELATED"/>
    <property type="match status" value="1"/>
</dbReference>
<feature type="compositionally biased region" description="Basic and acidic residues" evidence="1">
    <location>
        <begin position="559"/>
        <end position="572"/>
    </location>
</feature>
<name>A0A2K3DYT7_CHLRE</name>
<dbReference type="Pfam" id="PF02992">
    <property type="entry name" value="Transposase_21"/>
    <property type="match status" value="1"/>
</dbReference>
<feature type="region of interest" description="Disordered" evidence="1">
    <location>
        <begin position="533"/>
        <end position="599"/>
    </location>
</feature>
<accession>A0A2K3DYT7</accession>
<dbReference type="AlphaFoldDB" id="A0A2K3DYT7"/>
<sequence length="992" mass="107983">MLGRRAHGRVSVSPGHRGPGVLAASPSPGPALLASPMGSPQWASSEGADDNGEPPGAYEEPPGAPEMDRQQQEEYLAELGIPADVVRAAQPHHQQEEEELVPTLPEMDEERARLQSRLPGNDGADKVLRFKTVRVPQLPIDPELRTLVLDVCLRALAQREASPLATESAVKEMLATTYHVMSRPGASDLDRRAAPFLPRTFKQALSYVSDLSAGMCKWPQLYRYDMCKCGFIYRGEHLKDSTCPALVKAAAGRAAEEAADERDARAARDEMHDMLDGDLVKEALRKDPEFAADPRNLLVVLVSDPFIVPADEHERSSTPFLLLVVNASPENRHTLGFATLLSLIGGNIKPPGSKVADPLNPNHMLALIRDELKYLEKYGVRVVDGRTNKPFTCRVKCISFISDYRGLHKHLGMKGSPAKCACFKCWHEGHMVGRKAVYPHHAAHLPNGHPMRGSLAGRHLPPVKVVRRPAGRARVAVRPGTGAKRKRAAAGTAAVPAVGGAGTAAAVPAVGGAGTAAVPAVGGAGTAAVAAEEAADRSSASGSEEEASEYSDAEVEPAEEARLLRRETERAQHQQQQPRAGAAAVDRNLAPPPARRSRAELLSACNEPAPNLAPVVEPWRLTLQDPPGVAFPLYELDSFDPVNGINYDGMHTIYGVMRDTIVRYVQSMRKRSKGMIEYDNKNDILVVGGRGSPVIVENFRKALATIATSAPRSIAGRLSRLTTAGKKAKSHTFFLLAGPFGAYAVKSAGMQPRLEAAMLAVVNVCSLLWDKVQRRSDLGRLRTSVVEAICMVERNMSATELDIKLHNVMHLVDGIQQLGPLFTHSMFKPESIWGMLARWAHSKRHMEMSMFFMALDREVILRLQQEHTFCNEAAERHHRAQQKQYEQEEKHGGRAAPVSRVGAAGGCHCQQAGAAVNVPICKQLLCPVVTLRPSNVAITTGPWYLPESIVPWFCHLVPHPANQGVLVALARHWHILCNLPPYPTVHDALRPR</sequence>
<proteinExistence type="predicted"/>
<dbReference type="RefSeq" id="XP_042926424.1">
    <property type="nucleotide sequence ID" value="XM_043061295.1"/>
</dbReference>
<dbReference type="STRING" id="3055.A0A2K3DYT7"/>
<reference evidence="2 3" key="1">
    <citation type="journal article" date="2007" name="Science">
        <title>The Chlamydomonas genome reveals the evolution of key animal and plant functions.</title>
        <authorList>
            <person name="Merchant S.S."/>
            <person name="Prochnik S.E."/>
            <person name="Vallon O."/>
            <person name="Harris E.H."/>
            <person name="Karpowicz S.J."/>
            <person name="Witman G.B."/>
            <person name="Terry A."/>
            <person name="Salamov A."/>
            <person name="Fritz-Laylin L.K."/>
            <person name="Marechal-Drouard L."/>
            <person name="Marshall W.F."/>
            <person name="Qu L.H."/>
            <person name="Nelson D.R."/>
            <person name="Sanderfoot A.A."/>
            <person name="Spalding M.H."/>
            <person name="Kapitonov V.V."/>
            <person name="Ren Q."/>
            <person name="Ferris P."/>
            <person name="Lindquist E."/>
            <person name="Shapiro H."/>
            <person name="Lucas S.M."/>
            <person name="Grimwood J."/>
            <person name="Schmutz J."/>
            <person name="Cardol P."/>
            <person name="Cerutti H."/>
            <person name="Chanfreau G."/>
            <person name="Chen C.L."/>
            <person name="Cognat V."/>
            <person name="Croft M.T."/>
            <person name="Dent R."/>
            <person name="Dutcher S."/>
            <person name="Fernandez E."/>
            <person name="Fukuzawa H."/>
            <person name="Gonzalez-Ballester D."/>
            <person name="Gonzalez-Halphen D."/>
            <person name="Hallmann A."/>
            <person name="Hanikenne M."/>
            <person name="Hippler M."/>
            <person name="Inwood W."/>
            <person name="Jabbari K."/>
            <person name="Kalanon M."/>
            <person name="Kuras R."/>
            <person name="Lefebvre P.A."/>
            <person name="Lemaire S.D."/>
            <person name="Lobanov A.V."/>
            <person name="Lohr M."/>
            <person name="Manuell A."/>
            <person name="Meier I."/>
            <person name="Mets L."/>
            <person name="Mittag M."/>
            <person name="Mittelmeier T."/>
            <person name="Moroney J.V."/>
            <person name="Moseley J."/>
            <person name="Napoli C."/>
            <person name="Nedelcu A.M."/>
            <person name="Niyogi K."/>
            <person name="Novoselov S.V."/>
            <person name="Paulsen I.T."/>
            <person name="Pazour G."/>
            <person name="Purton S."/>
            <person name="Ral J.P."/>
            <person name="Riano-Pachon D.M."/>
            <person name="Riekhof W."/>
            <person name="Rymarquis L."/>
            <person name="Schroda M."/>
            <person name="Stern D."/>
            <person name="Umen J."/>
            <person name="Willows R."/>
            <person name="Wilson N."/>
            <person name="Zimmer S.L."/>
            <person name="Allmer J."/>
            <person name="Balk J."/>
            <person name="Bisova K."/>
            <person name="Chen C.J."/>
            <person name="Elias M."/>
            <person name="Gendler K."/>
            <person name="Hauser C."/>
            <person name="Lamb M.R."/>
            <person name="Ledford H."/>
            <person name="Long J.C."/>
            <person name="Minagawa J."/>
            <person name="Page M.D."/>
            <person name="Pan J."/>
            <person name="Pootakham W."/>
            <person name="Roje S."/>
            <person name="Rose A."/>
            <person name="Stahlberg E."/>
            <person name="Terauchi A.M."/>
            <person name="Yang P."/>
            <person name="Ball S."/>
            <person name="Bowler C."/>
            <person name="Dieckmann C.L."/>
            <person name="Gladyshev V.N."/>
            <person name="Green P."/>
            <person name="Jorgensen R."/>
            <person name="Mayfield S."/>
            <person name="Mueller-Roeber B."/>
            <person name="Rajamani S."/>
            <person name="Sayre R.T."/>
            <person name="Brokstein P."/>
            <person name="Dubchak I."/>
            <person name="Goodstein D."/>
            <person name="Hornick L."/>
            <person name="Huang Y.W."/>
            <person name="Jhaveri J."/>
            <person name="Luo Y."/>
            <person name="Martinez D."/>
            <person name="Ngau W.C."/>
            <person name="Otillar B."/>
            <person name="Poliakov A."/>
            <person name="Porter A."/>
            <person name="Szajkowski L."/>
            <person name="Werner G."/>
            <person name="Zhou K."/>
            <person name="Grigoriev I.V."/>
            <person name="Rokhsar D.S."/>
            <person name="Grossman A.R."/>
        </authorList>
    </citation>
    <scope>NUCLEOTIDE SEQUENCE [LARGE SCALE GENOMIC DNA]</scope>
    <source>
        <strain evidence="3">CC-503</strain>
    </source>
</reference>
<organism evidence="2 3">
    <name type="scientific">Chlamydomonas reinhardtii</name>
    <name type="common">Chlamydomonas smithii</name>
    <dbReference type="NCBI Taxonomy" id="3055"/>
    <lineage>
        <taxon>Eukaryota</taxon>
        <taxon>Viridiplantae</taxon>
        <taxon>Chlorophyta</taxon>
        <taxon>core chlorophytes</taxon>
        <taxon>Chlorophyceae</taxon>
        <taxon>CS clade</taxon>
        <taxon>Chlamydomonadales</taxon>
        <taxon>Chlamydomonadaceae</taxon>
        <taxon>Chlamydomonas</taxon>
    </lineage>
</organism>
<dbReference type="ExpressionAtlas" id="A0A2K3DYT7">
    <property type="expression patterns" value="differential"/>
</dbReference>
<keyword evidence="3" id="KW-1185">Reference proteome</keyword>
<dbReference type="KEGG" id="cre:CHLRE_03g198651v5"/>
<feature type="region of interest" description="Disordered" evidence="1">
    <location>
        <begin position="1"/>
        <end position="70"/>
    </location>
</feature>
<dbReference type="InterPro" id="IPR004242">
    <property type="entry name" value="Transposase_21"/>
</dbReference>
<dbReference type="OrthoDB" id="547847at2759"/>
<dbReference type="InParanoid" id="A0A2K3DYT7"/>
<dbReference type="Gramene" id="PNW85704">
    <property type="protein sequence ID" value="PNW85704"/>
    <property type="gene ID" value="CHLRE_03g198651v5"/>
</dbReference>
<dbReference type="Proteomes" id="UP000006906">
    <property type="component" value="Chromosome 3"/>
</dbReference>
<feature type="compositionally biased region" description="Low complexity" evidence="1">
    <location>
        <begin position="533"/>
        <end position="542"/>
    </location>
</feature>
<evidence type="ECO:0000313" key="3">
    <source>
        <dbReference type="Proteomes" id="UP000006906"/>
    </source>
</evidence>
<dbReference type="PANTHER" id="PTHR46579:SF1">
    <property type="entry name" value="F5_8 TYPE C DOMAIN-CONTAINING PROTEIN"/>
    <property type="match status" value="1"/>
</dbReference>
<dbReference type="GeneID" id="5718115"/>